<keyword evidence="11" id="KW-1185">Reference proteome</keyword>
<proteinExistence type="inferred from homology"/>
<accession>A0A4P9C5S2</accession>
<comment type="similarity">
    <text evidence="1">Belongs to the KdgT transporter family.</text>
</comment>
<feature type="transmembrane region" description="Helical" evidence="9">
    <location>
        <begin position="12"/>
        <end position="34"/>
    </location>
</feature>
<keyword evidence="3" id="KW-1003">Cell membrane</keyword>
<name>A0A4P9C5S2_EUBML</name>
<evidence type="ECO:0000256" key="3">
    <source>
        <dbReference type="ARBA" id="ARBA00022475"/>
    </source>
</evidence>
<feature type="transmembrane region" description="Helical" evidence="9">
    <location>
        <begin position="76"/>
        <end position="98"/>
    </location>
</feature>
<dbReference type="GO" id="GO:0015649">
    <property type="term" value="F:2-keto-3-deoxygluconate:proton symporter activity"/>
    <property type="evidence" value="ECO:0007669"/>
    <property type="project" value="InterPro"/>
</dbReference>
<evidence type="ECO:0000313" key="11">
    <source>
        <dbReference type="Proteomes" id="UP000218387"/>
    </source>
</evidence>
<evidence type="ECO:0000256" key="4">
    <source>
        <dbReference type="ARBA" id="ARBA00022597"/>
    </source>
</evidence>
<feature type="transmembrane region" description="Helical" evidence="9">
    <location>
        <begin position="194"/>
        <end position="212"/>
    </location>
</feature>
<feature type="transmembrane region" description="Helical" evidence="9">
    <location>
        <begin position="104"/>
        <end position="124"/>
    </location>
</feature>
<feature type="transmembrane region" description="Helical" evidence="9">
    <location>
        <begin position="218"/>
        <end position="237"/>
    </location>
</feature>
<organism evidence="10 11">
    <name type="scientific">Eubacterium maltosivorans</name>
    <dbReference type="NCBI Taxonomy" id="2041044"/>
    <lineage>
        <taxon>Bacteria</taxon>
        <taxon>Bacillati</taxon>
        <taxon>Bacillota</taxon>
        <taxon>Clostridia</taxon>
        <taxon>Eubacteriales</taxon>
        <taxon>Eubacteriaceae</taxon>
        <taxon>Eubacterium</taxon>
    </lineage>
</organism>
<dbReference type="KEGG" id="emt:CPZ25_000810"/>
<dbReference type="Pfam" id="PF03812">
    <property type="entry name" value="KdgT"/>
    <property type="match status" value="1"/>
</dbReference>
<reference evidence="10 11" key="1">
    <citation type="submission" date="2018-05" db="EMBL/GenBank/DDBJ databases">
        <title>Genome comparison of Eubacterium sp.</title>
        <authorList>
            <person name="Feng Y."/>
            <person name="Sanchez-Andrea I."/>
            <person name="Stams A.J.M."/>
            <person name="De Vos W.M."/>
        </authorList>
    </citation>
    <scope>NUCLEOTIDE SEQUENCE [LARGE SCALE GENOMIC DNA]</scope>
    <source>
        <strain evidence="10 11">YI</strain>
    </source>
</reference>
<dbReference type="AlphaFoldDB" id="A0A4P9C5S2"/>
<gene>
    <name evidence="10" type="ORF">CPZ25_000810</name>
</gene>
<dbReference type="EMBL" id="CP029487">
    <property type="protein sequence ID" value="QCT69905.1"/>
    <property type="molecule type" value="Genomic_DNA"/>
</dbReference>
<dbReference type="GO" id="GO:0016020">
    <property type="term" value="C:membrane"/>
    <property type="evidence" value="ECO:0007669"/>
    <property type="project" value="InterPro"/>
</dbReference>
<feature type="transmembrane region" description="Helical" evidence="9">
    <location>
        <begin position="136"/>
        <end position="157"/>
    </location>
</feature>
<evidence type="ECO:0000313" key="10">
    <source>
        <dbReference type="EMBL" id="QCT69905.1"/>
    </source>
</evidence>
<feature type="transmembrane region" description="Helical" evidence="9">
    <location>
        <begin position="280"/>
        <end position="305"/>
    </location>
</feature>
<feature type="transmembrane region" description="Helical" evidence="9">
    <location>
        <begin position="163"/>
        <end position="182"/>
    </location>
</feature>
<dbReference type="InterPro" id="IPR004684">
    <property type="entry name" value="2keto-3dGluconate_permease"/>
</dbReference>
<dbReference type="RefSeq" id="WP_074616181.1">
    <property type="nucleotide sequence ID" value="NZ_CP029487.1"/>
</dbReference>
<keyword evidence="6" id="KW-0769">Symport</keyword>
<sequence length="331" mass="33788">MKILKTVQKVPGGLMVVPLVLAALLNTFFPQVLAIGGISTATFSKGTATLIGVACICVGSQIDIKGTVETLKRGGFLFFGKFLAGLVPAILVTKFFGIDGILGITPLMLLAGVTSVNAGLYLGLMTDMGDKYDVGAQAILSISVGPFLTLLGIGAAGISSFDWVALLASIAPILIGFILGNLDEDIRSFLKSGALIVLPLIGFNLGASINLMSLVQGGVLGVALAVIIIVLTLLFLLPIDRFILRRPGYAAVACCTCAGANAAVPALVAEVSPNLAGQVASATSALAAATIITTIVAPILTSFAVKKWGKKPENKAAGDHEINEEIAAGGD</sequence>
<keyword evidence="2" id="KW-0813">Transport</keyword>
<keyword evidence="7 9" id="KW-1133">Transmembrane helix</keyword>
<evidence type="ECO:0000256" key="5">
    <source>
        <dbReference type="ARBA" id="ARBA00022692"/>
    </source>
</evidence>
<dbReference type="Proteomes" id="UP000218387">
    <property type="component" value="Chromosome"/>
</dbReference>
<feature type="transmembrane region" description="Helical" evidence="9">
    <location>
        <begin position="249"/>
        <end position="268"/>
    </location>
</feature>
<evidence type="ECO:0000256" key="1">
    <source>
        <dbReference type="ARBA" id="ARBA00006430"/>
    </source>
</evidence>
<evidence type="ECO:0000256" key="8">
    <source>
        <dbReference type="ARBA" id="ARBA00023136"/>
    </source>
</evidence>
<keyword evidence="4" id="KW-0762">Sugar transport</keyword>
<keyword evidence="5 9" id="KW-0812">Transmembrane</keyword>
<evidence type="ECO:0000256" key="7">
    <source>
        <dbReference type="ARBA" id="ARBA00022989"/>
    </source>
</evidence>
<keyword evidence="8 9" id="KW-0472">Membrane</keyword>
<feature type="transmembrane region" description="Helical" evidence="9">
    <location>
        <begin position="46"/>
        <end position="64"/>
    </location>
</feature>
<evidence type="ECO:0000256" key="9">
    <source>
        <dbReference type="SAM" id="Phobius"/>
    </source>
</evidence>
<evidence type="ECO:0000256" key="6">
    <source>
        <dbReference type="ARBA" id="ARBA00022847"/>
    </source>
</evidence>
<evidence type="ECO:0000256" key="2">
    <source>
        <dbReference type="ARBA" id="ARBA00022448"/>
    </source>
</evidence>
<protein>
    <submittedName>
        <fullName evidence="10">2-keto-3-deoxygluconate permease</fullName>
    </submittedName>
</protein>